<dbReference type="STRING" id="1089305.SAMN05444148_1285"/>
<dbReference type="OrthoDB" id="1488726at2"/>
<dbReference type="PROSITE" id="PS51257">
    <property type="entry name" value="PROKAR_LIPOPROTEIN"/>
    <property type="match status" value="1"/>
</dbReference>
<organism evidence="1 2">
    <name type="scientific">Winogradskyella jejuensis</name>
    <dbReference type="NCBI Taxonomy" id="1089305"/>
    <lineage>
        <taxon>Bacteria</taxon>
        <taxon>Pseudomonadati</taxon>
        <taxon>Bacteroidota</taxon>
        <taxon>Flavobacteriia</taxon>
        <taxon>Flavobacteriales</taxon>
        <taxon>Flavobacteriaceae</taxon>
        <taxon>Winogradskyella</taxon>
    </lineage>
</organism>
<dbReference type="Proteomes" id="UP000184522">
    <property type="component" value="Unassembled WGS sequence"/>
</dbReference>
<dbReference type="EMBL" id="FQWS01000001">
    <property type="protein sequence ID" value="SHG92473.1"/>
    <property type="molecule type" value="Genomic_DNA"/>
</dbReference>
<proteinExistence type="predicted"/>
<keyword evidence="2" id="KW-1185">Reference proteome</keyword>
<accession>A0A1M5NU54</accession>
<evidence type="ECO:0000313" key="2">
    <source>
        <dbReference type="Proteomes" id="UP000184522"/>
    </source>
</evidence>
<evidence type="ECO:0000313" key="1">
    <source>
        <dbReference type="EMBL" id="SHG92473.1"/>
    </source>
</evidence>
<protein>
    <submittedName>
        <fullName evidence="1">Lumazine binding domain-containing protein</fullName>
    </submittedName>
</protein>
<sequence length="331" mass="35523">MKTLKSIFKTLLIAAITFTSCETSDDRDNDCDGVVCNPASAAEFQNLKENAREALKQDFQLTVEDGITTLTTANGVSVSINGACLTVNGNPATGVIDVELIEIFDKATMLKTNRTTLGTTVGGDKAMLLTGGEFLIEAFQNGNEVVTNCPLELQIPSNLTGGTDPAMELWTGRVDENDNITWDEMEGGPQGMGGEVFNEGGQYYAFFNDFGWSNVDRFYNDPRPKTTILVAPPAGYDNTNSAVYISYDGEETGLANMDVYDSGLGLFSEHYGQIPIGLECHVIFAAPNDTGGWVYHIQSVTIAANDQITFNAGDLISATDAELTSAINALP</sequence>
<gene>
    <name evidence="1" type="ORF">SAMN05444148_1285</name>
</gene>
<dbReference type="AlphaFoldDB" id="A0A1M5NU54"/>
<name>A0A1M5NU54_9FLAO</name>
<reference evidence="2" key="1">
    <citation type="submission" date="2016-11" db="EMBL/GenBank/DDBJ databases">
        <authorList>
            <person name="Varghese N."/>
            <person name="Submissions S."/>
        </authorList>
    </citation>
    <scope>NUCLEOTIDE SEQUENCE [LARGE SCALE GENOMIC DNA]</scope>
    <source>
        <strain evidence="2">DSM 25330</strain>
    </source>
</reference>
<dbReference type="RefSeq" id="WP_073084402.1">
    <property type="nucleotide sequence ID" value="NZ_FQWS01000001.1"/>
</dbReference>